<proteinExistence type="predicted"/>
<dbReference type="Proteomes" id="UP000256326">
    <property type="component" value="Unassembled WGS sequence"/>
</dbReference>
<dbReference type="AlphaFoldDB" id="A0A3D9CVX3"/>
<keyword evidence="3" id="KW-1185">Reference proteome</keyword>
<sequence>MKNPKKNLSSYVELFFEMLAEVIILLRQLADQKVEAEKSYDSADVKILLKISDSTFYRWCKQGKLHSKKVGGKIYVSKASVDNLLK</sequence>
<comment type="caution">
    <text evidence="2">The sequence shown here is derived from an EMBL/GenBank/DDBJ whole genome shotgun (WGS) entry which is preliminary data.</text>
</comment>
<reference evidence="2 3" key="1">
    <citation type="journal article" date="2006" name="Int. J. Syst. Evol. Microbiol.">
        <title>Chryseobacterium hispanicum sp. nov., isolated from the drinking water distribution system of Sevilla, Spain.</title>
        <authorList>
            <person name="Gallego V."/>
            <person name="Garcia M.T."/>
            <person name="Ventosa A."/>
        </authorList>
    </citation>
    <scope>NUCLEOTIDE SEQUENCE [LARGE SCALE GENOMIC DNA]</scope>
    <source>
        <strain evidence="2 3">KCTC 22104</strain>
    </source>
</reference>
<dbReference type="Pfam" id="PF12728">
    <property type="entry name" value="HTH_17"/>
    <property type="match status" value="1"/>
</dbReference>
<evidence type="ECO:0000259" key="1">
    <source>
        <dbReference type="Pfam" id="PF12728"/>
    </source>
</evidence>
<dbReference type="InterPro" id="IPR041657">
    <property type="entry name" value="HTH_17"/>
</dbReference>
<dbReference type="OrthoDB" id="1028470at2"/>
<dbReference type="EMBL" id="QNUG01000024">
    <property type="protein sequence ID" value="REC69831.1"/>
    <property type="molecule type" value="Genomic_DNA"/>
</dbReference>
<organism evidence="2 3">
    <name type="scientific">Epilithonimonas hispanica</name>
    <dbReference type="NCBI Taxonomy" id="358687"/>
    <lineage>
        <taxon>Bacteria</taxon>
        <taxon>Pseudomonadati</taxon>
        <taxon>Bacteroidota</taxon>
        <taxon>Flavobacteriia</taxon>
        <taxon>Flavobacteriales</taxon>
        <taxon>Weeksellaceae</taxon>
        <taxon>Chryseobacterium group</taxon>
        <taxon>Epilithonimonas</taxon>
    </lineage>
</organism>
<evidence type="ECO:0000313" key="2">
    <source>
        <dbReference type="EMBL" id="REC69831.1"/>
    </source>
</evidence>
<name>A0A3D9CVX3_9FLAO</name>
<protein>
    <recommendedName>
        <fullName evidence="1">Helix-turn-helix domain-containing protein</fullName>
    </recommendedName>
</protein>
<dbReference type="RefSeq" id="WP_116035634.1">
    <property type="nucleotide sequence ID" value="NZ_JBHLVV010000017.1"/>
</dbReference>
<feature type="domain" description="Helix-turn-helix" evidence="1">
    <location>
        <begin position="41"/>
        <end position="85"/>
    </location>
</feature>
<evidence type="ECO:0000313" key="3">
    <source>
        <dbReference type="Proteomes" id="UP000256326"/>
    </source>
</evidence>
<gene>
    <name evidence="2" type="ORF">DRF58_11680</name>
</gene>
<accession>A0A3D9CVX3</accession>